<dbReference type="Gene3D" id="3.40.50.410">
    <property type="entry name" value="von Willebrand factor, type A domain"/>
    <property type="match status" value="1"/>
</dbReference>
<dbReference type="SUPFAM" id="SSF53300">
    <property type="entry name" value="vWA-like"/>
    <property type="match status" value="1"/>
</dbReference>
<dbReference type="STRING" id="1543721.AAY24_09045"/>
<dbReference type="InterPro" id="IPR002035">
    <property type="entry name" value="VWF_A"/>
</dbReference>
<dbReference type="SMART" id="SM00327">
    <property type="entry name" value="VWA"/>
    <property type="match status" value="1"/>
</dbReference>
<dbReference type="EMBL" id="VMRY01000009">
    <property type="protein sequence ID" value="TVT58477.1"/>
    <property type="molecule type" value="Genomic_DNA"/>
</dbReference>
<dbReference type="Pfam" id="PF00092">
    <property type="entry name" value="VWA"/>
    <property type="match status" value="1"/>
</dbReference>
<organism evidence="3 4">
    <name type="scientific">Sedimenticola thiotaurini</name>
    <dbReference type="NCBI Taxonomy" id="1543721"/>
    <lineage>
        <taxon>Bacteria</taxon>
        <taxon>Pseudomonadati</taxon>
        <taxon>Pseudomonadota</taxon>
        <taxon>Gammaproteobacteria</taxon>
        <taxon>Chromatiales</taxon>
        <taxon>Sedimenticolaceae</taxon>
        <taxon>Sedimenticola</taxon>
    </lineage>
</organism>
<evidence type="ECO:0000313" key="3">
    <source>
        <dbReference type="EMBL" id="TVT58477.1"/>
    </source>
</evidence>
<dbReference type="Proteomes" id="UP000317355">
    <property type="component" value="Unassembled WGS sequence"/>
</dbReference>
<dbReference type="InterPro" id="IPR051928">
    <property type="entry name" value="NorD/CobT"/>
</dbReference>
<dbReference type="PROSITE" id="PS50234">
    <property type="entry name" value="VWFA"/>
    <property type="match status" value="1"/>
</dbReference>
<dbReference type="InterPro" id="IPR036465">
    <property type="entry name" value="vWFA_dom_sf"/>
</dbReference>
<accession>A0A558DBS3</accession>
<dbReference type="CDD" id="cd01454">
    <property type="entry name" value="vWA_norD_type"/>
    <property type="match status" value="1"/>
</dbReference>
<evidence type="ECO:0000256" key="1">
    <source>
        <dbReference type="SAM" id="MobiDB-lite"/>
    </source>
</evidence>
<sequence length="611" mass="68698">MEEKVGEIWHRMITRMAETRYPDAAVHLEEIELTMGIMFRALGGDGGLEVAAANATEHGARRGLLQRIAGNNKRIELAWRDDQSLRLPATIDYFPEQQLNHYLYTWLAALAVGDHQEEEAWLNKNQRLTVKTLQAYPGIAKRYESLVAAHIAERMPIEKLPAAEAAQEQAIRQALLQPGSVEKLPAAKRPPQPVPLWLHPFPPISAPSTGSSGDEQGERGEGETKEIEDMQRHKSERAKKPEKEDQGLITIRMENIFTWGEFANLDRGSEENEDLDSAADALKDMDNLSVSRDAKASAGKLRFDLDLPSEANDDLVLNEGILLPEWDFKKQKLIPDHCRIQPMLAADAVPRELPDSLRKTARKLRAQFQHLMPARIWHRSQQDGCEIDLDAYLRYATDRAAGHTSASDGLYKDLRVGARDLACLLLADLSLSTDTWVNNHARVIDVIRDSLYLFAESLAATGDQFAMYGFSSRKRDPVRVHQLKTFDEHYTGAIRGRIEAIKPGYYTRMGAAIRYSSGILKDQPAGRRLLLILTDGKPNDLDKYEGRYGIEDTRRAIHEARQLGLQPFCVTIDAQANDYLPHLFGTGSYVVIHKPSQLPHELPLLYAKLTG</sequence>
<evidence type="ECO:0000259" key="2">
    <source>
        <dbReference type="PROSITE" id="PS50234"/>
    </source>
</evidence>
<protein>
    <submittedName>
        <fullName evidence="3">VWA domain-containing protein</fullName>
    </submittedName>
</protein>
<dbReference type="PANTHER" id="PTHR41248">
    <property type="entry name" value="NORD PROTEIN"/>
    <property type="match status" value="1"/>
</dbReference>
<name>A0A558DBS3_9GAMM</name>
<dbReference type="AlphaFoldDB" id="A0A558DBS3"/>
<comment type="caution">
    <text evidence="3">The sequence shown here is derived from an EMBL/GenBank/DDBJ whole genome shotgun (WGS) entry which is preliminary data.</text>
</comment>
<feature type="region of interest" description="Disordered" evidence="1">
    <location>
        <begin position="184"/>
        <end position="247"/>
    </location>
</feature>
<feature type="compositionally biased region" description="Basic and acidic residues" evidence="1">
    <location>
        <begin position="216"/>
        <end position="246"/>
    </location>
</feature>
<dbReference type="PANTHER" id="PTHR41248:SF1">
    <property type="entry name" value="NORD PROTEIN"/>
    <property type="match status" value="1"/>
</dbReference>
<reference evidence="3 4" key="1">
    <citation type="submission" date="2019-07" db="EMBL/GenBank/DDBJ databases">
        <title>The pathways for chlorine oxyanion respiration interact through the shared metabolite chlorate.</title>
        <authorList>
            <person name="Barnum T.P."/>
            <person name="Cheng Y."/>
            <person name="Hill K.A."/>
            <person name="Lucas L.N."/>
            <person name="Carlson H.K."/>
            <person name="Coates J.D."/>
        </authorList>
    </citation>
    <scope>NUCLEOTIDE SEQUENCE [LARGE SCALE GENOMIC DNA]</scope>
    <source>
        <strain evidence="3">BK-3</strain>
    </source>
</reference>
<evidence type="ECO:0000313" key="4">
    <source>
        <dbReference type="Proteomes" id="UP000317355"/>
    </source>
</evidence>
<feature type="compositionally biased region" description="Pro residues" evidence="1">
    <location>
        <begin position="188"/>
        <end position="205"/>
    </location>
</feature>
<gene>
    <name evidence="3" type="ORF">FHK82_03645</name>
</gene>
<proteinExistence type="predicted"/>
<feature type="domain" description="VWFA" evidence="2">
    <location>
        <begin position="420"/>
        <end position="609"/>
    </location>
</feature>